<dbReference type="AlphaFoldDB" id="A0A3G9IF96"/>
<dbReference type="Proteomes" id="UP000271573">
    <property type="component" value="Chromosome"/>
</dbReference>
<evidence type="ECO:0000313" key="8">
    <source>
        <dbReference type="EMBL" id="BBH17700.1"/>
    </source>
</evidence>
<dbReference type="Pfam" id="PF00482">
    <property type="entry name" value="T2SSF"/>
    <property type="match status" value="1"/>
</dbReference>
<feature type="domain" description="Type II secretion system protein GspF" evidence="7">
    <location>
        <begin position="82"/>
        <end position="201"/>
    </location>
</feature>
<dbReference type="EMBL" id="AP019307">
    <property type="protein sequence ID" value="BBH17700.1"/>
    <property type="molecule type" value="Genomic_DNA"/>
</dbReference>
<dbReference type="InterPro" id="IPR038084">
    <property type="entry name" value="PduO/GlcC-like_sf"/>
</dbReference>
<keyword evidence="9" id="KW-1185">Reference proteome</keyword>
<keyword evidence="3 6" id="KW-0812">Transmembrane</keyword>
<dbReference type="InterPro" id="IPR018076">
    <property type="entry name" value="T2SS_GspF_dom"/>
</dbReference>
<dbReference type="GO" id="GO:0005886">
    <property type="term" value="C:plasma membrane"/>
    <property type="evidence" value="ECO:0007669"/>
    <property type="project" value="UniProtKB-SubCell"/>
</dbReference>
<gene>
    <name evidence="8" type="ORF">Back2_19870</name>
</gene>
<evidence type="ECO:0000259" key="7">
    <source>
        <dbReference type="Pfam" id="PF00482"/>
    </source>
</evidence>
<reference evidence="8 9" key="1">
    <citation type="submission" date="2018-11" db="EMBL/GenBank/DDBJ databases">
        <title>Complete genome sequence of Nocardioides baekrokdamisoli strain KCTC 39748.</title>
        <authorList>
            <person name="Kang S.W."/>
            <person name="Lee K.C."/>
            <person name="Kim K.K."/>
            <person name="Kim J.S."/>
            <person name="Kim D.S."/>
            <person name="Ko S.H."/>
            <person name="Yang S.H."/>
            <person name="Shin Y.K."/>
            <person name="Lee J.S."/>
        </authorList>
    </citation>
    <scope>NUCLEOTIDE SEQUENCE [LARGE SCALE GENOMIC DNA]</scope>
    <source>
        <strain evidence="8 9">KCTC 39748</strain>
    </source>
</reference>
<evidence type="ECO:0000256" key="3">
    <source>
        <dbReference type="ARBA" id="ARBA00022692"/>
    </source>
</evidence>
<evidence type="ECO:0000313" key="9">
    <source>
        <dbReference type="Proteomes" id="UP000271573"/>
    </source>
</evidence>
<keyword evidence="4 6" id="KW-1133">Transmembrane helix</keyword>
<evidence type="ECO:0000256" key="5">
    <source>
        <dbReference type="ARBA" id="ARBA00023136"/>
    </source>
</evidence>
<dbReference type="KEGG" id="nbe:Back2_19870"/>
<organism evidence="8 9">
    <name type="scientific">Nocardioides baekrokdamisoli</name>
    <dbReference type="NCBI Taxonomy" id="1804624"/>
    <lineage>
        <taxon>Bacteria</taxon>
        <taxon>Bacillati</taxon>
        <taxon>Actinomycetota</taxon>
        <taxon>Actinomycetes</taxon>
        <taxon>Propionibacteriales</taxon>
        <taxon>Nocardioidaceae</taxon>
        <taxon>Nocardioides</taxon>
    </lineage>
</organism>
<dbReference type="PANTHER" id="PTHR35007">
    <property type="entry name" value="INTEGRAL MEMBRANE PROTEIN-RELATED"/>
    <property type="match status" value="1"/>
</dbReference>
<accession>A0A3G9IF96</accession>
<protein>
    <recommendedName>
        <fullName evidence="7">Type II secretion system protein GspF domain-containing protein</fullName>
    </recommendedName>
</protein>
<proteinExistence type="predicted"/>
<feature type="transmembrane region" description="Helical" evidence="6">
    <location>
        <begin position="37"/>
        <end position="62"/>
    </location>
</feature>
<keyword evidence="2" id="KW-1003">Cell membrane</keyword>
<evidence type="ECO:0000256" key="4">
    <source>
        <dbReference type="ARBA" id="ARBA00022989"/>
    </source>
</evidence>
<dbReference type="RefSeq" id="WP_125569055.1">
    <property type="nucleotide sequence ID" value="NZ_AP019307.1"/>
</dbReference>
<keyword evidence="5 6" id="KW-0472">Membrane</keyword>
<evidence type="ECO:0000256" key="6">
    <source>
        <dbReference type="SAM" id="Phobius"/>
    </source>
</evidence>
<feature type="transmembrane region" description="Helical" evidence="6">
    <location>
        <begin position="211"/>
        <end position="236"/>
    </location>
</feature>
<dbReference type="PANTHER" id="PTHR35007:SF4">
    <property type="entry name" value="CONSERVED TRANSMEMBRANE PROTEIN-RELATED"/>
    <property type="match status" value="1"/>
</dbReference>
<sequence length="245" mass="25550">MTVLPAALAAGSAVALLLPGGPGPVSRGWLIALLPMALFVPGPLVGAACVLGASAIGAYALLERRRRRAAADAQAAQVRDHCDQLAADLAAGAPTRLALTRLADRWPEVRRVVEADRFGLDVAAAWHSLAAETRLDSLRWVALAWSYAQQTGVGLAVAMRHVADGLAAQARVDRTVAAELASARATAWLVALLPIGVLAMGSGLGGNPWRFLLLTTPGVCLLGAGLALIWAGLWWLESIIEGVRR</sequence>
<name>A0A3G9IF96_9ACTN</name>
<feature type="transmembrane region" description="Helical" evidence="6">
    <location>
        <begin position="187"/>
        <end position="205"/>
    </location>
</feature>
<dbReference type="OrthoDB" id="3830559at2"/>
<evidence type="ECO:0000256" key="2">
    <source>
        <dbReference type="ARBA" id="ARBA00022475"/>
    </source>
</evidence>
<evidence type="ECO:0000256" key="1">
    <source>
        <dbReference type="ARBA" id="ARBA00004651"/>
    </source>
</evidence>
<dbReference type="SUPFAM" id="SSF143744">
    <property type="entry name" value="GlcG-like"/>
    <property type="match status" value="1"/>
</dbReference>
<comment type="subcellular location">
    <subcellularLocation>
        <location evidence="1">Cell membrane</location>
        <topology evidence="1">Multi-pass membrane protein</topology>
    </subcellularLocation>
</comment>